<name>A0ABV6IPI6_9PROT</name>
<organism evidence="1 2">
    <name type="scientific">Muricoccus vinaceus</name>
    <dbReference type="NCBI Taxonomy" id="424704"/>
    <lineage>
        <taxon>Bacteria</taxon>
        <taxon>Pseudomonadati</taxon>
        <taxon>Pseudomonadota</taxon>
        <taxon>Alphaproteobacteria</taxon>
        <taxon>Acetobacterales</taxon>
        <taxon>Roseomonadaceae</taxon>
        <taxon>Muricoccus</taxon>
    </lineage>
</organism>
<dbReference type="EMBL" id="JBHLVZ010000002">
    <property type="protein sequence ID" value="MFC0384568.1"/>
    <property type="molecule type" value="Genomic_DNA"/>
</dbReference>
<evidence type="ECO:0000313" key="2">
    <source>
        <dbReference type="Proteomes" id="UP001589789"/>
    </source>
</evidence>
<evidence type="ECO:0000313" key="1">
    <source>
        <dbReference type="EMBL" id="MFC0384568.1"/>
    </source>
</evidence>
<keyword evidence="2" id="KW-1185">Reference proteome</keyword>
<reference evidence="1 2" key="1">
    <citation type="submission" date="2024-09" db="EMBL/GenBank/DDBJ databases">
        <authorList>
            <person name="Sun Q."/>
            <person name="Mori K."/>
        </authorList>
    </citation>
    <scope>NUCLEOTIDE SEQUENCE [LARGE SCALE GENOMIC DNA]</scope>
    <source>
        <strain evidence="1 2">CCM 7468</strain>
    </source>
</reference>
<proteinExistence type="predicted"/>
<protein>
    <submittedName>
        <fullName evidence="1">Uncharacterized protein</fullName>
    </submittedName>
</protein>
<accession>A0ABV6IPI6</accession>
<gene>
    <name evidence="1" type="ORF">ACFFIC_03265</name>
</gene>
<comment type="caution">
    <text evidence="1">The sequence shown here is derived from an EMBL/GenBank/DDBJ whole genome shotgun (WGS) entry which is preliminary data.</text>
</comment>
<dbReference type="Proteomes" id="UP001589789">
    <property type="component" value="Unassembled WGS sequence"/>
</dbReference>
<sequence length="95" mass="10070">MVFIGGPESEPQVIGASAVLALGRSYTVGWIELGACESSVFLVEHPRMPFNTLLFRHAEEDGAAGDGETVPARPGNVVAVEFRQGRLRLCGGFPA</sequence>